<reference evidence="2 3" key="1">
    <citation type="journal article" date="2016" name="Nat. Commun.">
        <title>Thousands of microbial genomes shed light on interconnected biogeochemical processes in an aquifer system.</title>
        <authorList>
            <person name="Anantharaman K."/>
            <person name="Brown C.T."/>
            <person name="Hug L.A."/>
            <person name="Sharon I."/>
            <person name="Castelle C.J."/>
            <person name="Probst A.J."/>
            <person name="Thomas B.C."/>
            <person name="Singh A."/>
            <person name="Wilkins M.J."/>
            <person name="Karaoz U."/>
            <person name="Brodie E.L."/>
            <person name="Williams K.H."/>
            <person name="Hubbard S.S."/>
            <person name="Banfield J.F."/>
        </authorList>
    </citation>
    <scope>NUCLEOTIDE SEQUENCE [LARGE SCALE GENOMIC DNA]</scope>
</reference>
<protein>
    <submittedName>
        <fullName evidence="2">Uncharacterized protein</fullName>
    </submittedName>
</protein>
<keyword evidence="1" id="KW-0812">Transmembrane</keyword>
<dbReference type="EMBL" id="MFTS01000003">
    <property type="protein sequence ID" value="OGI68566.1"/>
    <property type="molecule type" value="Genomic_DNA"/>
</dbReference>
<proteinExistence type="predicted"/>
<dbReference type="AlphaFoldDB" id="A0A1F6VG78"/>
<keyword evidence="1" id="KW-0472">Membrane</keyword>
<organism evidence="2 3">
    <name type="scientific">Candidatus Nomurabacteria bacterium RIFCSPHIGHO2_01_FULL_42_15</name>
    <dbReference type="NCBI Taxonomy" id="1801742"/>
    <lineage>
        <taxon>Bacteria</taxon>
        <taxon>Candidatus Nomuraibacteriota</taxon>
    </lineage>
</organism>
<accession>A0A1F6VG78</accession>
<evidence type="ECO:0000256" key="1">
    <source>
        <dbReference type="SAM" id="Phobius"/>
    </source>
</evidence>
<evidence type="ECO:0000313" key="2">
    <source>
        <dbReference type="EMBL" id="OGI68566.1"/>
    </source>
</evidence>
<sequence length="79" mass="9218">MQNNNIKIPGRGWSAYGGKNKNGGFLQLIIIIIVVLFLMRYFGVTFSGILSFFNLTWVEIINWLKDAWEWFLDLFNSVK</sequence>
<dbReference type="Proteomes" id="UP000178235">
    <property type="component" value="Unassembled WGS sequence"/>
</dbReference>
<evidence type="ECO:0000313" key="3">
    <source>
        <dbReference type="Proteomes" id="UP000178235"/>
    </source>
</evidence>
<comment type="caution">
    <text evidence="2">The sequence shown here is derived from an EMBL/GenBank/DDBJ whole genome shotgun (WGS) entry which is preliminary data.</text>
</comment>
<name>A0A1F6VG78_9BACT</name>
<gene>
    <name evidence="2" type="ORF">A2738_01655</name>
</gene>
<feature type="transmembrane region" description="Helical" evidence="1">
    <location>
        <begin position="24"/>
        <end position="42"/>
    </location>
</feature>
<keyword evidence="1" id="KW-1133">Transmembrane helix</keyword>